<accession>A0A2I2FXT2</accession>
<feature type="transmembrane region" description="Helical" evidence="11">
    <location>
        <begin position="175"/>
        <end position="194"/>
    </location>
</feature>
<comment type="similarity">
    <text evidence="2">Belongs to the major facilitator superfamily.</text>
</comment>
<comment type="subcellular location">
    <subcellularLocation>
        <location evidence="1">Membrane</location>
        <topology evidence="1">Multi-pass membrane protein</topology>
    </subcellularLocation>
</comment>
<dbReference type="InterPro" id="IPR036259">
    <property type="entry name" value="MFS_trans_sf"/>
</dbReference>
<evidence type="ECO:0000256" key="1">
    <source>
        <dbReference type="ARBA" id="ARBA00004141"/>
    </source>
</evidence>
<feature type="transmembrane region" description="Helical" evidence="11">
    <location>
        <begin position="56"/>
        <end position="74"/>
    </location>
</feature>
<dbReference type="AlphaFoldDB" id="A0A2I2FXT2"/>
<comment type="caution">
    <text evidence="13">The sequence shown here is derived from an EMBL/GenBank/DDBJ whole genome shotgun (WGS) entry which is preliminary data.</text>
</comment>
<dbReference type="FunFam" id="1.20.1250.20:FF:000172">
    <property type="entry name" value="MFS multidrug resistance transporter"/>
    <property type="match status" value="1"/>
</dbReference>
<feature type="transmembrane region" description="Helical" evidence="11">
    <location>
        <begin position="257"/>
        <end position="279"/>
    </location>
</feature>
<dbReference type="InterPro" id="IPR011701">
    <property type="entry name" value="MFS"/>
</dbReference>
<sequence length="472" mass="51791">MNEPRRRIHSVFSERQKKFSIIISSLVSFLAPVSESIYYPAIGSLADDLDVSRSDINFTITAFMIVQGVIPLFTGTISDRGGRRPVLLVCLSIYLIVNVGLALQTSFPALTTLRCFQSIGSSGTTVVAIATTSDLVTRAERGKYMAYSSMGYTVGPALGPILGGVLTRYLGWRSVFWFLAILTAVIILVILLFLRETCRAVVGNGSLLPQPWNQPVLEVIRPHTYEKPDYDTRVSFPKGSVFLDSVRAVKTKAMGMLVLGGTLLFCGSIAVTSSIPALLERKYGFDSLRIGLCYLPYAAGGIAARWTMGTLMDWNFRRHGRKVGVEVQRNQQTAQQLREIPLERVRLQLTLPLVYLSSICMLGYGWIMNYDVHIAGPLVILFLLGNANTAVNNSLNALIVDLNAYQPATAVAVTNLFKFLSGAGIVAGVLPLIDVVGIGWVGTIIAGFWCLISPLLWLLYVYGHEWRKIGDV</sequence>
<dbReference type="InterPro" id="IPR020846">
    <property type="entry name" value="MFS_dom"/>
</dbReference>
<feature type="transmembrane region" description="Helical" evidence="11">
    <location>
        <begin position="21"/>
        <end position="41"/>
    </location>
</feature>
<keyword evidence="3" id="KW-0813">Transport</keyword>
<dbReference type="Pfam" id="PF07690">
    <property type="entry name" value="MFS_1"/>
    <property type="match status" value="1"/>
</dbReference>
<keyword evidence="5 11" id="KW-1133">Transmembrane helix</keyword>
<evidence type="ECO:0000313" key="14">
    <source>
        <dbReference type="Proteomes" id="UP000234275"/>
    </source>
</evidence>
<dbReference type="PANTHER" id="PTHR23502">
    <property type="entry name" value="MAJOR FACILITATOR SUPERFAMILY"/>
    <property type="match status" value="1"/>
</dbReference>
<dbReference type="Proteomes" id="UP000234275">
    <property type="component" value="Unassembled WGS sequence"/>
</dbReference>
<evidence type="ECO:0000313" key="13">
    <source>
        <dbReference type="EMBL" id="PLB45422.1"/>
    </source>
</evidence>
<dbReference type="RefSeq" id="XP_024700724.1">
    <property type="nucleotide sequence ID" value="XM_024851742.1"/>
</dbReference>
<evidence type="ECO:0000256" key="4">
    <source>
        <dbReference type="ARBA" id="ARBA00022692"/>
    </source>
</evidence>
<dbReference type="FunFam" id="1.20.1720.10:FF:000009">
    <property type="entry name" value="MFS multidrug transporter"/>
    <property type="match status" value="1"/>
</dbReference>
<feature type="transmembrane region" description="Helical" evidence="11">
    <location>
        <begin position="347"/>
        <end position="367"/>
    </location>
</feature>
<feature type="transmembrane region" description="Helical" evidence="11">
    <location>
        <begin position="373"/>
        <end position="391"/>
    </location>
</feature>
<dbReference type="PANTHER" id="PTHR23502:SF51">
    <property type="entry name" value="QUINIDINE RESISTANCE PROTEIN 1-RELATED"/>
    <property type="match status" value="1"/>
</dbReference>
<comment type="function">
    <text evidence="9">Transmembrane transporter that exports citrate across the cell membrane.</text>
</comment>
<evidence type="ECO:0000256" key="5">
    <source>
        <dbReference type="ARBA" id="ARBA00022989"/>
    </source>
</evidence>
<organism evidence="13 14">
    <name type="scientific">Aspergillus steynii IBT 23096</name>
    <dbReference type="NCBI Taxonomy" id="1392250"/>
    <lineage>
        <taxon>Eukaryota</taxon>
        <taxon>Fungi</taxon>
        <taxon>Dikarya</taxon>
        <taxon>Ascomycota</taxon>
        <taxon>Pezizomycotina</taxon>
        <taxon>Eurotiomycetes</taxon>
        <taxon>Eurotiomycetidae</taxon>
        <taxon>Eurotiales</taxon>
        <taxon>Aspergillaceae</taxon>
        <taxon>Aspergillus</taxon>
        <taxon>Aspergillus subgen. Circumdati</taxon>
    </lineage>
</organism>
<dbReference type="SUPFAM" id="SSF103473">
    <property type="entry name" value="MFS general substrate transporter"/>
    <property type="match status" value="1"/>
</dbReference>
<evidence type="ECO:0000256" key="6">
    <source>
        <dbReference type="ARBA" id="ARBA00023136"/>
    </source>
</evidence>
<dbReference type="GO" id="GO:0015137">
    <property type="term" value="F:citrate transmembrane transporter activity"/>
    <property type="evidence" value="ECO:0007669"/>
    <property type="project" value="UniProtKB-ARBA"/>
</dbReference>
<evidence type="ECO:0000259" key="12">
    <source>
        <dbReference type="PROSITE" id="PS50850"/>
    </source>
</evidence>
<feature type="domain" description="Major facilitator superfamily (MFS) profile" evidence="12">
    <location>
        <begin position="20"/>
        <end position="465"/>
    </location>
</feature>
<dbReference type="OrthoDB" id="2441642at2759"/>
<dbReference type="EMBL" id="MSFO01000007">
    <property type="protein sequence ID" value="PLB45422.1"/>
    <property type="molecule type" value="Genomic_DNA"/>
</dbReference>
<feature type="transmembrane region" description="Helical" evidence="11">
    <location>
        <begin position="86"/>
        <end position="107"/>
    </location>
</feature>
<dbReference type="STRING" id="1392250.A0A2I2FXT2"/>
<gene>
    <name evidence="13" type="ORF">P170DRAFT_457790</name>
</gene>
<keyword evidence="6 11" id="KW-0472">Membrane</keyword>
<evidence type="ECO:0000256" key="8">
    <source>
        <dbReference type="ARBA" id="ARBA00051015"/>
    </source>
</evidence>
<protein>
    <recommendedName>
        <fullName evidence="10">Citrate exporter 1</fullName>
    </recommendedName>
</protein>
<keyword evidence="4 11" id="KW-0812">Transmembrane</keyword>
<name>A0A2I2FXT2_9EURO</name>
<proteinExistence type="inferred from homology"/>
<dbReference type="Gene3D" id="1.20.1250.20">
    <property type="entry name" value="MFS general substrate transporter like domains"/>
    <property type="match status" value="1"/>
</dbReference>
<feature type="transmembrane region" description="Helical" evidence="11">
    <location>
        <begin position="439"/>
        <end position="462"/>
    </location>
</feature>
<reference evidence="13 14" key="1">
    <citation type="submission" date="2016-12" db="EMBL/GenBank/DDBJ databases">
        <title>The genomes of Aspergillus section Nigri reveals drivers in fungal speciation.</title>
        <authorList>
            <consortium name="DOE Joint Genome Institute"/>
            <person name="Vesth T.C."/>
            <person name="Nybo J."/>
            <person name="Theobald S."/>
            <person name="Brandl J."/>
            <person name="Frisvad J.C."/>
            <person name="Nielsen K.F."/>
            <person name="Lyhne E.K."/>
            <person name="Kogle M.E."/>
            <person name="Kuo A."/>
            <person name="Riley R."/>
            <person name="Clum A."/>
            <person name="Nolan M."/>
            <person name="Lipzen A."/>
            <person name="Salamov A."/>
            <person name="Henrissat B."/>
            <person name="Wiebenga A."/>
            <person name="De Vries R.P."/>
            <person name="Grigoriev I.V."/>
            <person name="Mortensen U.H."/>
            <person name="Andersen M.R."/>
            <person name="Baker S.E."/>
        </authorList>
    </citation>
    <scope>NUCLEOTIDE SEQUENCE [LARGE SCALE GENOMIC DNA]</scope>
    <source>
        <strain evidence="13 14">IBT 23096</strain>
    </source>
</reference>
<evidence type="ECO:0000256" key="9">
    <source>
        <dbReference type="ARBA" id="ARBA00057034"/>
    </source>
</evidence>
<dbReference type="PROSITE" id="PS50850">
    <property type="entry name" value="MFS"/>
    <property type="match status" value="1"/>
</dbReference>
<comment type="catalytic activity">
    <reaction evidence="8">
        <text>citrate(in) = citrate(out)</text>
        <dbReference type="Rhea" id="RHEA:33183"/>
        <dbReference type="ChEBI" id="CHEBI:16947"/>
    </reaction>
</comment>
<keyword evidence="14" id="KW-1185">Reference proteome</keyword>
<dbReference type="GeneID" id="36559441"/>
<dbReference type="GO" id="GO:0005886">
    <property type="term" value="C:plasma membrane"/>
    <property type="evidence" value="ECO:0007669"/>
    <property type="project" value="TreeGrafter"/>
</dbReference>
<evidence type="ECO:0000256" key="11">
    <source>
        <dbReference type="SAM" id="Phobius"/>
    </source>
</evidence>
<dbReference type="VEuPathDB" id="FungiDB:P170DRAFT_457790"/>
<evidence type="ECO:0000256" key="3">
    <source>
        <dbReference type="ARBA" id="ARBA00022448"/>
    </source>
</evidence>
<keyword evidence="7" id="KW-0325">Glycoprotein</keyword>
<evidence type="ECO:0000256" key="7">
    <source>
        <dbReference type="ARBA" id="ARBA00023180"/>
    </source>
</evidence>
<evidence type="ECO:0000256" key="2">
    <source>
        <dbReference type="ARBA" id="ARBA00008335"/>
    </source>
</evidence>
<dbReference type="GO" id="GO:0140115">
    <property type="term" value="P:export across plasma membrane"/>
    <property type="evidence" value="ECO:0007669"/>
    <property type="project" value="UniProtKB-ARBA"/>
</dbReference>
<feature type="transmembrane region" description="Helical" evidence="11">
    <location>
        <begin position="294"/>
        <end position="312"/>
    </location>
</feature>
<evidence type="ECO:0000256" key="10">
    <source>
        <dbReference type="ARBA" id="ARBA00074746"/>
    </source>
</evidence>
<feature type="transmembrane region" description="Helical" evidence="11">
    <location>
        <begin position="412"/>
        <end position="433"/>
    </location>
</feature>